<protein>
    <recommendedName>
        <fullName evidence="7">Outer membrane protein assembly factor BamA</fullName>
    </recommendedName>
</protein>
<dbReference type="Gene3D" id="3.10.20.310">
    <property type="entry name" value="membrane protein fhac"/>
    <property type="match status" value="4"/>
</dbReference>
<dbReference type="OrthoDB" id="9802086at2"/>
<keyword evidence="2" id="KW-1134">Transmembrane beta strand</keyword>
<accession>A1ZP33</accession>
<evidence type="ECO:0000256" key="1">
    <source>
        <dbReference type="ARBA" id="ARBA00004370"/>
    </source>
</evidence>
<feature type="domain" description="POTRA" evidence="9">
    <location>
        <begin position="45"/>
        <end position="119"/>
    </location>
</feature>
<sequence>MKKQVKLPRFRGFSVLGLILCSLVISITQTQAQVVDIDYRTPKQYIIGGVTVTGAKYLSPNVLISISGLKTGDKILIPGPKVSSAIKRLWKQGILGDVKLSIAKVEGDKVFFNIQVKERPRLTRVQYENFTRGQRDKVGENIKLGRILTSSKKKNIKQRTKEYFIGKGFLDAEVFLEEIPDKLVANGVILKIKVVKKSKVKVRRINFTGNKVFSDKKLRRKLKATKQKKWYRIFKRSKYVQSNFEEDKAKLIAYYNRQGFRDARIIEDKVSRGKDGLVYIDIKIEEGRRYYFRSITWQGNYLYSDEQLGKVLGINKGDVYNLEDLNKRLNFSQTSLDITSLYMDDGYLFFRVTPVEVSIEGDSIDVAMQIYEGPQATINKVILKGNTKTSDHVVIREVRTTPGQKFSRRNIIRTQREIIGLQYFNPENLDIKPVPHPENGNVDIEYTVEEKPSDQIELSGGWGGGFGFIGTLGLVFNNFSVRKMGRLSNWRPLPSGDGQRLALRMQANGTRFQTYSLTFTEPWLGGRKPNSFTVSLSHSIQRNIQFDQVLGSLQVSSVTLSLGRRLKWPDNYFTVINSLGYQVYNNDNFSAFTSAGISQSFTFNTVISRNSIDNPTYSRNGSSLSLSINLTPPYSLFNNKDYTTLSDQEKFALIEYHKWMFDASFFTPIVGDLVFHTRAHFGFLGLYNADVGYGPFERFILGGDGLSGQNFLLGNDIIGLRGYNNNSIQPVRLTDGRQEAGIAFNKFVMELRYPISLNPSATIFILGFLEGGNNWGSYANFNPFDIYRSAGIGARIFMPAFGMLGLDWGYGFDEVRGAPGANKGQFHFTIGQILR</sequence>
<evidence type="ECO:0000313" key="11">
    <source>
        <dbReference type="Proteomes" id="UP000004095"/>
    </source>
</evidence>
<dbReference type="EMBL" id="AAWS01000020">
    <property type="protein sequence ID" value="EAY27825.1"/>
    <property type="molecule type" value="Genomic_DNA"/>
</dbReference>
<evidence type="ECO:0000256" key="5">
    <source>
        <dbReference type="ARBA" id="ARBA00023136"/>
    </source>
</evidence>
<feature type="chain" id="PRO_5002642318" description="Outer membrane protein assembly factor BamA" evidence="8">
    <location>
        <begin position="33"/>
        <end position="835"/>
    </location>
</feature>
<evidence type="ECO:0000256" key="7">
    <source>
        <dbReference type="NCBIfam" id="TIGR03303"/>
    </source>
</evidence>
<proteinExistence type="predicted"/>
<evidence type="ECO:0000256" key="6">
    <source>
        <dbReference type="ARBA" id="ARBA00023237"/>
    </source>
</evidence>
<keyword evidence="3" id="KW-0812">Transmembrane</keyword>
<reference evidence="10 11" key="1">
    <citation type="submission" date="2007-01" db="EMBL/GenBank/DDBJ databases">
        <authorList>
            <person name="Haygood M."/>
            <person name="Podell S."/>
            <person name="Anderson C."/>
            <person name="Hopkinson B."/>
            <person name="Roe K."/>
            <person name="Barbeau K."/>
            <person name="Gaasterland T."/>
            <person name="Ferriera S."/>
            <person name="Johnson J."/>
            <person name="Kravitz S."/>
            <person name="Beeson K."/>
            <person name="Sutton G."/>
            <person name="Rogers Y.-H."/>
            <person name="Friedman R."/>
            <person name="Frazier M."/>
            <person name="Venter J.C."/>
        </authorList>
    </citation>
    <scope>NUCLEOTIDE SEQUENCE [LARGE SCALE GENOMIC DNA]</scope>
    <source>
        <strain evidence="10 11">ATCC 23134</strain>
    </source>
</reference>
<keyword evidence="5" id="KW-0472">Membrane</keyword>
<feature type="domain" description="POTRA" evidence="9">
    <location>
        <begin position="200"/>
        <end position="287"/>
    </location>
</feature>
<dbReference type="Pfam" id="PF07244">
    <property type="entry name" value="POTRA"/>
    <property type="match status" value="3"/>
</dbReference>
<keyword evidence="4 8" id="KW-0732">Signal</keyword>
<dbReference type="Gene3D" id="2.40.160.50">
    <property type="entry name" value="membrane protein fhac: a member of the omp85/tpsb transporter family"/>
    <property type="match status" value="1"/>
</dbReference>
<comment type="caution">
    <text evidence="10">The sequence shown here is derived from an EMBL/GenBank/DDBJ whole genome shotgun (WGS) entry which is preliminary data.</text>
</comment>
<dbReference type="InterPro" id="IPR034746">
    <property type="entry name" value="POTRA"/>
</dbReference>
<dbReference type="eggNOG" id="COG4775">
    <property type="taxonomic scope" value="Bacteria"/>
</dbReference>
<dbReference type="PIRSF" id="PIRSF006076">
    <property type="entry name" value="OM_assembly_OMP85"/>
    <property type="match status" value="1"/>
</dbReference>
<gene>
    <name evidence="10" type="ORF">M23134_00266</name>
</gene>
<dbReference type="GO" id="GO:0071709">
    <property type="term" value="P:membrane assembly"/>
    <property type="evidence" value="ECO:0007669"/>
    <property type="project" value="InterPro"/>
</dbReference>
<dbReference type="InterPro" id="IPR023707">
    <property type="entry name" value="OM_assembly_BamA"/>
</dbReference>
<dbReference type="GO" id="GO:0009279">
    <property type="term" value="C:cell outer membrane"/>
    <property type="evidence" value="ECO:0007669"/>
    <property type="project" value="UniProtKB-UniRule"/>
</dbReference>
<dbReference type="AlphaFoldDB" id="A1ZP33"/>
<evidence type="ECO:0000256" key="2">
    <source>
        <dbReference type="ARBA" id="ARBA00022452"/>
    </source>
</evidence>
<organism evidence="10 11">
    <name type="scientific">Microscilla marina ATCC 23134</name>
    <dbReference type="NCBI Taxonomy" id="313606"/>
    <lineage>
        <taxon>Bacteria</taxon>
        <taxon>Pseudomonadati</taxon>
        <taxon>Bacteroidota</taxon>
        <taxon>Cytophagia</taxon>
        <taxon>Cytophagales</taxon>
        <taxon>Microscillaceae</taxon>
        <taxon>Microscilla</taxon>
    </lineage>
</organism>
<evidence type="ECO:0000256" key="3">
    <source>
        <dbReference type="ARBA" id="ARBA00022692"/>
    </source>
</evidence>
<dbReference type="Proteomes" id="UP000004095">
    <property type="component" value="Unassembled WGS sequence"/>
</dbReference>
<dbReference type="PANTHER" id="PTHR12815">
    <property type="entry name" value="SORTING AND ASSEMBLY MACHINERY SAMM50 PROTEIN FAMILY MEMBER"/>
    <property type="match status" value="1"/>
</dbReference>
<feature type="signal peptide" evidence="8">
    <location>
        <begin position="1"/>
        <end position="32"/>
    </location>
</feature>
<evidence type="ECO:0000256" key="8">
    <source>
        <dbReference type="SAM" id="SignalP"/>
    </source>
</evidence>
<evidence type="ECO:0000313" key="10">
    <source>
        <dbReference type="EMBL" id="EAY27825.1"/>
    </source>
</evidence>
<keyword evidence="6" id="KW-0998">Cell outer membrane</keyword>
<evidence type="ECO:0000259" key="9">
    <source>
        <dbReference type="PROSITE" id="PS51779"/>
    </source>
</evidence>
<dbReference type="PROSITE" id="PS51779">
    <property type="entry name" value="POTRA"/>
    <property type="match status" value="2"/>
</dbReference>
<dbReference type="PANTHER" id="PTHR12815:SF47">
    <property type="entry name" value="TRANSLOCATION AND ASSEMBLY MODULE SUBUNIT TAMA"/>
    <property type="match status" value="1"/>
</dbReference>
<dbReference type="InterPro" id="IPR010827">
    <property type="entry name" value="BamA/TamA_POTRA"/>
</dbReference>
<dbReference type="NCBIfam" id="TIGR03303">
    <property type="entry name" value="OM_YaeT"/>
    <property type="match status" value="1"/>
</dbReference>
<name>A1ZP33_MICM2</name>
<evidence type="ECO:0000256" key="4">
    <source>
        <dbReference type="ARBA" id="ARBA00022729"/>
    </source>
</evidence>
<keyword evidence="11" id="KW-1185">Reference proteome</keyword>
<dbReference type="RefSeq" id="WP_002698811.1">
    <property type="nucleotide sequence ID" value="NZ_AAWS01000020.1"/>
</dbReference>
<comment type="subcellular location">
    <subcellularLocation>
        <location evidence="1">Membrane</location>
    </subcellularLocation>
</comment>
<dbReference type="InterPro" id="IPR039910">
    <property type="entry name" value="D15-like"/>
</dbReference>